<dbReference type="PANTHER" id="PTHR31223">
    <property type="entry name" value="LOG FAMILY PROTEIN YJL055W"/>
    <property type="match status" value="1"/>
</dbReference>
<dbReference type="InterPro" id="IPR005269">
    <property type="entry name" value="LOG"/>
</dbReference>
<dbReference type="Proteomes" id="UP000053424">
    <property type="component" value="Unassembled WGS sequence"/>
</dbReference>
<evidence type="ECO:0000313" key="2">
    <source>
        <dbReference type="Proteomes" id="UP000053424"/>
    </source>
</evidence>
<reference evidence="1 2" key="1">
    <citation type="submission" date="2014-04" db="EMBL/GenBank/DDBJ databases">
        <authorList>
            <consortium name="DOE Joint Genome Institute"/>
            <person name="Kuo A."/>
            <person name="Gay G."/>
            <person name="Dore J."/>
            <person name="Kohler A."/>
            <person name="Nagy L.G."/>
            <person name="Floudas D."/>
            <person name="Copeland A."/>
            <person name="Barry K.W."/>
            <person name="Cichocki N."/>
            <person name="Veneault-Fourrey C."/>
            <person name="LaButti K."/>
            <person name="Lindquist E.A."/>
            <person name="Lipzen A."/>
            <person name="Lundell T."/>
            <person name="Morin E."/>
            <person name="Murat C."/>
            <person name="Sun H."/>
            <person name="Tunlid A."/>
            <person name="Henrissat B."/>
            <person name="Grigoriev I.V."/>
            <person name="Hibbett D.S."/>
            <person name="Martin F."/>
            <person name="Nordberg H.P."/>
            <person name="Cantor M.N."/>
            <person name="Hua S.X."/>
        </authorList>
    </citation>
    <scope>NUCLEOTIDE SEQUENCE [LARGE SCALE GENOMIC DNA]</scope>
    <source>
        <strain evidence="2">h7</strain>
    </source>
</reference>
<protein>
    <recommendedName>
        <fullName evidence="3">Cytokinin riboside 5'-monophosphate phosphoribohydrolase</fullName>
    </recommendedName>
</protein>
<dbReference type="AlphaFoldDB" id="A0A0C3CC97"/>
<dbReference type="HOGENOM" id="CLU_058336_1_1_1"/>
<dbReference type="PANTHER" id="PTHR31223:SF70">
    <property type="entry name" value="LOG FAMILY PROTEIN YJL055W"/>
    <property type="match status" value="1"/>
</dbReference>
<dbReference type="GO" id="GO:0005829">
    <property type="term" value="C:cytosol"/>
    <property type="evidence" value="ECO:0007669"/>
    <property type="project" value="TreeGrafter"/>
</dbReference>
<dbReference type="EMBL" id="KN831780">
    <property type="protein sequence ID" value="KIM41231.1"/>
    <property type="molecule type" value="Genomic_DNA"/>
</dbReference>
<dbReference type="NCBIfam" id="TIGR00730">
    <property type="entry name" value="Rossman fold protein, TIGR00730 family"/>
    <property type="match status" value="1"/>
</dbReference>
<dbReference type="GO" id="GO:0009691">
    <property type="term" value="P:cytokinin biosynthetic process"/>
    <property type="evidence" value="ECO:0007669"/>
    <property type="project" value="InterPro"/>
</dbReference>
<dbReference type="SUPFAM" id="SSF102405">
    <property type="entry name" value="MCP/YpsA-like"/>
    <property type="match status" value="1"/>
</dbReference>
<dbReference type="STRING" id="686832.A0A0C3CC97"/>
<dbReference type="GO" id="GO:0016799">
    <property type="term" value="F:hydrolase activity, hydrolyzing N-glycosyl compounds"/>
    <property type="evidence" value="ECO:0007669"/>
    <property type="project" value="TreeGrafter"/>
</dbReference>
<dbReference type="Gene3D" id="3.40.50.450">
    <property type="match status" value="1"/>
</dbReference>
<keyword evidence="2" id="KW-1185">Reference proteome</keyword>
<proteinExistence type="predicted"/>
<dbReference type="OrthoDB" id="414463at2759"/>
<dbReference type="InterPro" id="IPR031100">
    <property type="entry name" value="LOG_fam"/>
</dbReference>
<dbReference type="Pfam" id="PF03641">
    <property type="entry name" value="Lysine_decarbox"/>
    <property type="match status" value="1"/>
</dbReference>
<organism evidence="1 2">
    <name type="scientific">Hebeloma cylindrosporum</name>
    <dbReference type="NCBI Taxonomy" id="76867"/>
    <lineage>
        <taxon>Eukaryota</taxon>
        <taxon>Fungi</taxon>
        <taxon>Dikarya</taxon>
        <taxon>Basidiomycota</taxon>
        <taxon>Agaricomycotina</taxon>
        <taxon>Agaricomycetes</taxon>
        <taxon>Agaricomycetidae</taxon>
        <taxon>Agaricales</taxon>
        <taxon>Agaricineae</taxon>
        <taxon>Hymenogastraceae</taxon>
        <taxon>Hebeloma</taxon>
    </lineage>
</organism>
<evidence type="ECO:0008006" key="3">
    <source>
        <dbReference type="Google" id="ProtNLM"/>
    </source>
</evidence>
<name>A0A0C3CC97_HEBCY</name>
<reference evidence="2" key="2">
    <citation type="submission" date="2015-01" db="EMBL/GenBank/DDBJ databases">
        <title>Evolutionary Origins and Diversification of the Mycorrhizal Mutualists.</title>
        <authorList>
            <consortium name="DOE Joint Genome Institute"/>
            <consortium name="Mycorrhizal Genomics Consortium"/>
            <person name="Kohler A."/>
            <person name="Kuo A."/>
            <person name="Nagy L.G."/>
            <person name="Floudas D."/>
            <person name="Copeland A."/>
            <person name="Barry K.W."/>
            <person name="Cichocki N."/>
            <person name="Veneault-Fourrey C."/>
            <person name="LaButti K."/>
            <person name="Lindquist E.A."/>
            <person name="Lipzen A."/>
            <person name="Lundell T."/>
            <person name="Morin E."/>
            <person name="Murat C."/>
            <person name="Riley R."/>
            <person name="Ohm R."/>
            <person name="Sun H."/>
            <person name="Tunlid A."/>
            <person name="Henrissat B."/>
            <person name="Grigoriev I.V."/>
            <person name="Hibbett D.S."/>
            <person name="Martin F."/>
        </authorList>
    </citation>
    <scope>NUCLEOTIDE SEQUENCE [LARGE SCALE GENOMIC DNA]</scope>
    <source>
        <strain evidence="2">h7</strain>
    </source>
</reference>
<accession>A0A0C3CC97</accession>
<gene>
    <name evidence="1" type="ORF">M413DRAFT_18875</name>
</gene>
<evidence type="ECO:0000313" key="1">
    <source>
        <dbReference type="EMBL" id="KIM41231.1"/>
    </source>
</evidence>
<sequence length="233" mass="24794">MTVELAPLLPPPAQKPVTSAIAVYCGSCIGTQSAFSAAAVSLGRALAGADRTLVYGGGSNGIMGVVSGEVLINGGKVIGVLPRSMVAGGGEGEKNDSPKIFLDEILVDSMHERKIEMATRVDGFIGLPGGFGTFEEVLEVTTWTQLGIHDKPVALLNVLSFWEPLRALVKGSINAGFIKPQHEQLIIFVDGPEDHSEHENFDWGKAALEALDKWERGSVKPLFNWSHGPYGDT</sequence>